<name>A0ABS1BGE4_9SPHI</name>
<evidence type="ECO:0000259" key="1">
    <source>
        <dbReference type="Pfam" id="PF16409"/>
    </source>
</evidence>
<protein>
    <submittedName>
        <fullName evidence="2">DUF5017 domain-containing protein</fullName>
    </submittedName>
</protein>
<comment type="caution">
    <text evidence="2">The sequence shown here is derived from an EMBL/GenBank/DDBJ whole genome shotgun (WGS) entry which is preliminary data.</text>
</comment>
<dbReference type="RefSeq" id="WP_200584718.1">
    <property type="nucleotide sequence ID" value="NZ_JAEHFY010000003.1"/>
</dbReference>
<evidence type="ECO:0000313" key="2">
    <source>
        <dbReference type="EMBL" id="MBK0381937.1"/>
    </source>
</evidence>
<evidence type="ECO:0000313" key="3">
    <source>
        <dbReference type="Proteomes" id="UP000660024"/>
    </source>
</evidence>
<gene>
    <name evidence="2" type="ORF">I5M32_03110</name>
</gene>
<dbReference type="EMBL" id="JAEHFY010000003">
    <property type="protein sequence ID" value="MBK0381937.1"/>
    <property type="molecule type" value="Genomic_DNA"/>
</dbReference>
<proteinExistence type="predicted"/>
<reference evidence="2 3" key="1">
    <citation type="submission" date="2020-12" db="EMBL/GenBank/DDBJ databases">
        <title>Bacterial novel species Pedobacter sp. SD-b isolated from soil.</title>
        <authorList>
            <person name="Jung H.-Y."/>
        </authorList>
    </citation>
    <scope>NUCLEOTIDE SEQUENCE [LARGE SCALE GENOMIC DNA]</scope>
    <source>
        <strain evidence="2 3">SD-b</strain>
    </source>
</reference>
<feature type="domain" description="DUF5017" evidence="1">
    <location>
        <begin position="18"/>
        <end position="184"/>
    </location>
</feature>
<dbReference type="PROSITE" id="PS51257">
    <property type="entry name" value="PROKAR_LIPOPROTEIN"/>
    <property type="match status" value="1"/>
</dbReference>
<dbReference type="Pfam" id="PF16409">
    <property type="entry name" value="DUF5017"/>
    <property type="match status" value="1"/>
</dbReference>
<organism evidence="2 3">
    <name type="scientific">Pedobacter segetis</name>
    <dbReference type="NCBI Taxonomy" id="2793069"/>
    <lineage>
        <taxon>Bacteria</taxon>
        <taxon>Pseudomonadati</taxon>
        <taxon>Bacteroidota</taxon>
        <taxon>Sphingobacteriia</taxon>
        <taxon>Sphingobacteriales</taxon>
        <taxon>Sphingobacteriaceae</taxon>
        <taxon>Pedobacter</taxon>
    </lineage>
</organism>
<dbReference type="InterPro" id="IPR032185">
    <property type="entry name" value="DUF5017"/>
</dbReference>
<accession>A0ABS1BGE4</accession>
<keyword evidence="3" id="KW-1185">Reference proteome</keyword>
<dbReference type="Proteomes" id="UP000660024">
    <property type="component" value="Unassembled WGS sequence"/>
</dbReference>
<sequence length="299" mass="32753">MKTIKYLTLIISIPAIMSCNKIDSTTPDFSVSVNKNDFNFGDTVRFTLSGAPTNIVFYSGEVGNNYDTRNKFTADGGKPEMTFTSTLAAASGSSTSSNLSLLVSNNFNGNYTKADISAATWIDITSSITIPGANQKVVLTPYTEQGKPLYVAFRFKTVNPALVQRLLTISNFSFKTVYDDQIFENAKYVYDAGFGAFDFAGEVGKWVIPITSNVNDSFTHPLVDANAPADEDWAISKPFETNRINPSTGVAIKNISNPLITNYNYVFSKAGTYKVVFVGSNSTNKDYKEVLKEFTITVK</sequence>